<gene>
    <name evidence="2" type="ORF">CBRE1094_LOCUS18038</name>
</gene>
<protein>
    <recommendedName>
        <fullName evidence="3">Secreted protein</fullName>
    </recommendedName>
</protein>
<reference evidence="2" key="1">
    <citation type="submission" date="2021-01" db="EMBL/GenBank/DDBJ databases">
        <authorList>
            <person name="Corre E."/>
            <person name="Pelletier E."/>
            <person name="Niang G."/>
            <person name="Scheremetjew M."/>
            <person name="Finn R."/>
            <person name="Kale V."/>
            <person name="Holt S."/>
            <person name="Cochrane G."/>
            <person name="Meng A."/>
            <person name="Brown T."/>
            <person name="Cohen L."/>
        </authorList>
    </citation>
    <scope>NUCLEOTIDE SEQUENCE</scope>
    <source>
        <strain evidence="2">UTEX LB 985</strain>
    </source>
</reference>
<evidence type="ECO:0000256" key="1">
    <source>
        <dbReference type="SAM" id="SignalP"/>
    </source>
</evidence>
<evidence type="ECO:0008006" key="3">
    <source>
        <dbReference type="Google" id="ProtNLM"/>
    </source>
</evidence>
<dbReference type="AlphaFoldDB" id="A0A7S2GLB6"/>
<accession>A0A7S2GLB6</accession>
<evidence type="ECO:0000313" key="2">
    <source>
        <dbReference type="EMBL" id="CAD9456612.1"/>
    </source>
</evidence>
<feature type="chain" id="PRO_5031392881" description="Secreted protein" evidence="1">
    <location>
        <begin position="21"/>
        <end position="150"/>
    </location>
</feature>
<name>A0A7S2GLB6_9EUKA</name>
<feature type="signal peptide" evidence="1">
    <location>
        <begin position="1"/>
        <end position="20"/>
    </location>
</feature>
<keyword evidence="1" id="KW-0732">Signal</keyword>
<proteinExistence type="predicted"/>
<sequence length="150" mass="16783">MLMLSAAMLMLSAATIRCYSQGLPRSIRVLYAQVIWLHRSECETLQPSDRGVMCGKHPHLYPCDMHAAGFVGLSKCGRYASEYFSAPYRRMGFPGTMDHRLPGQLHMPLRGAEHQEPMVRQSKCATSCFPSPLPGQWGWSRSTYLCATGI</sequence>
<dbReference type="EMBL" id="HBGU01033099">
    <property type="protein sequence ID" value="CAD9456612.1"/>
    <property type="molecule type" value="Transcribed_RNA"/>
</dbReference>
<organism evidence="2">
    <name type="scientific">Haptolina brevifila</name>
    <dbReference type="NCBI Taxonomy" id="156173"/>
    <lineage>
        <taxon>Eukaryota</taxon>
        <taxon>Haptista</taxon>
        <taxon>Haptophyta</taxon>
        <taxon>Prymnesiophyceae</taxon>
        <taxon>Prymnesiales</taxon>
        <taxon>Prymnesiaceae</taxon>
        <taxon>Haptolina</taxon>
    </lineage>
</organism>